<keyword evidence="6 8" id="KW-0472">Membrane</keyword>
<feature type="transmembrane region" description="Helical" evidence="8">
    <location>
        <begin position="313"/>
        <end position="334"/>
    </location>
</feature>
<dbReference type="eggNOG" id="COG0477">
    <property type="taxonomic scope" value="Bacteria"/>
</dbReference>
<feature type="transmembrane region" description="Helical" evidence="8">
    <location>
        <begin position="346"/>
        <end position="370"/>
    </location>
</feature>
<protein>
    <submittedName>
        <fullName evidence="10">Sugar porter (SP) family MFS transporter</fullName>
    </submittedName>
</protein>
<dbReference type="GO" id="GO:0022857">
    <property type="term" value="F:transmembrane transporter activity"/>
    <property type="evidence" value="ECO:0007669"/>
    <property type="project" value="InterPro"/>
</dbReference>
<evidence type="ECO:0000256" key="2">
    <source>
        <dbReference type="ARBA" id="ARBA00010992"/>
    </source>
</evidence>
<feature type="transmembrane region" description="Helical" evidence="8">
    <location>
        <begin position="76"/>
        <end position="99"/>
    </location>
</feature>
<accession>K9EX00</accession>
<dbReference type="PANTHER" id="PTHR48020">
    <property type="entry name" value="PROTON MYO-INOSITOL COTRANSPORTER"/>
    <property type="match status" value="1"/>
</dbReference>
<evidence type="ECO:0000256" key="5">
    <source>
        <dbReference type="ARBA" id="ARBA00022989"/>
    </source>
</evidence>
<evidence type="ECO:0000313" key="10">
    <source>
        <dbReference type="EMBL" id="EKU95482.1"/>
    </source>
</evidence>
<dbReference type="Proteomes" id="UP000009888">
    <property type="component" value="Unassembled WGS sequence"/>
</dbReference>
<dbReference type="EMBL" id="AGWL01000002">
    <property type="protein sequence ID" value="EKU95482.1"/>
    <property type="molecule type" value="Genomic_DNA"/>
</dbReference>
<comment type="subcellular location">
    <subcellularLocation>
        <location evidence="1">Cell membrane</location>
        <topology evidence="1">Multi-pass membrane protein</topology>
    </subcellularLocation>
</comment>
<feature type="domain" description="Major facilitator superfamily (MFS) profile" evidence="9">
    <location>
        <begin position="9"/>
        <end position="435"/>
    </location>
</feature>
<dbReference type="InterPro" id="IPR020846">
    <property type="entry name" value="MFS_dom"/>
</dbReference>
<dbReference type="NCBIfam" id="TIGR00879">
    <property type="entry name" value="SP"/>
    <property type="match status" value="1"/>
</dbReference>
<dbReference type="PROSITE" id="PS00217">
    <property type="entry name" value="SUGAR_TRANSPORT_2"/>
    <property type="match status" value="1"/>
</dbReference>
<dbReference type="AlphaFoldDB" id="K9EX00"/>
<feature type="transmembrane region" description="Helical" evidence="8">
    <location>
        <begin position="282"/>
        <end position="301"/>
    </location>
</feature>
<evidence type="ECO:0000256" key="7">
    <source>
        <dbReference type="RuleBase" id="RU003346"/>
    </source>
</evidence>
<dbReference type="PATRIC" id="fig|883066.3.peg.275"/>
<feature type="transmembrane region" description="Helical" evidence="8">
    <location>
        <begin position="134"/>
        <end position="155"/>
    </location>
</feature>
<dbReference type="InterPro" id="IPR003663">
    <property type="entry name" value="Sugar/inositol_transpt"/>
</dbReference>
<keyword evidence="4 8" id="KW-0812">Transmembrane</keyword>
<evidence type="ECO:0000256" key="3">
    <source>
        <dbReference type="ARBA" id="ARBA00022448"/>
    </source>
</evidence>
<dbReference type="PRINTS" id="PR00171">
    <property type="entry name" value="SUGRTRNSPORT"/>
</dbReference>
<dbReference type="HOGENOM" id="CLU_001265_30_5_11"/>
<sequence length="445" mass="47846">MKKNLVIFSAAVASLGGLLFGFDTSVISGTTGALQDMWQLSPGELGFTVSCATIGTIFGALFGGAPANRFGRKPMLMVLGFLYTVTAIFVAIASSWWVFIVFRTLGGVTVGASSVVAPLYTAEISPAKRRGKLVATFQLNVVIGIVLAYLSNFVIVRMMPIEQGWRWMLAMQAVPAIIFWILVHFIPESPRWLYSRGRTAEATAVMEDLFDKEELSAVLSSLAEPAHEPENKKPSLPFLNRHNARPILMAFLIAFFSQFAGTNAVLYYAPSLLSQAGIPGDAAFAASILVGLTNLVFTLLGRSLIDRVGRRPLVMIGAGVDFLALIAIAGIFHFSGGELNSTTGIIVLALIMVFIAALAAGIGSVLWVFISEIFRPEYRAQGQAVGSASHWICAAIVSGTFPVLFTHSMVGTFALYAACMLGAVAWSVFQMPETKGRRLEEIGEE</sequence>
<dbReference type="PANTHER" id="PTHR48020:SF12">
    <property type="entry name" value="PROTON MYO-INOSITOL COTRANSPORTER"/>
    <property type="match status" value="1"/>
</dbReference>
<keyword evidence="11" id="KW-1185">Reference proteome</keyword>
<dbReference type="Pfam" id="PF00083">
    <property type="entry name" value="Sugar_tr"/>
    <property type="match status" value="1"/>
</dbReference>
<feature type="transmembrane region" description="Helical" evidence="8">
    <location>
        <begin position="167"/>
        <end position="186"/>
    </location>
</feature>
<feature type="transmembrane region" description="Helical" evidence="8">
    <location>
        <begin position="247"/>
        <end position="270"/>
    </location>
</feature>
<dbReference type="InterPro" id="IPR005828">
    <property type="entry name" value="MFS_sugar_transport-like"/>
</dbReference>
<dbReference type="InterPro" id="IPR050814">
    <property type="entry name" value="Myo-inositol_Transporter"/>
</dbReference>
<dbReference type="RefSeq" id="WP_007000487.1">
    <property type="nucleotide sequence ID" value="NZ_JH992955.1"/>
</dbReference>
<feature type="transmembrane region" description="Helical" evidence="8">
    <location>
        <begin position="382"/>
        <end position="404"/>
    </location>
</feature>
<reference evidence="10 11" key="1">
    <citation type="submission" date="2012-09" db="EMBL/GenBank/DDBJ databases">
        <title>The Genome Sequence of Actinobaculum massiliae ACS-171-V-COL2.</title>
        <authorList>
            <consortium name="The Broad Institute Genome Sequencing Platform"/>
            <person name="Earl A."/>
            <person name="Ward D."/>
            <person name="Feldgarden M."/>
            <person name="Gevers D."/>
            <person name="Saerens B."/>
            <person name="Vaneechoutte M."/>
            <person name="Walker B."/>
            <person name="Young S.K."/>
            <person name="Zeng Q."/>
            <person name="Gargeya S."/>
            <person name="Fitzgerald M."/>
            <person name="Haas B."/>
            <person name="Abouelleil A."/>
            <person name="Alvarado L."/>
            <person name="Arachchi H.M."/>
            <person name="Berlin A."/>
            <person name="Chapman S.B."/>
            <person name="Goldberg J."/>
            <person name="Griggs A."/>
            <person name="Gujja S."/>
            <person name="Hansen M."/>
            <person name="Howarth C."/>
            <person name="Imamovic A."/>
            <person name="Larimer J."/>
            <person name="McCowen C."/>
            <person name="Montmayeur A."/>
            <person name="Murphy C."/>
            <person name="Neiman D."/>
            <person name="Pearson M."/>
            <person name="Priest M."/>
            <person name="Roberts A."/>
            <person name="Saif S."/>
            <person name="Shea T."/>
            <person name="Sisk P."/>
            <person name="Sykes S."/>
            <person name="Wortman J."/>
            <person name="Nusbaum C."/>
            <person name="Birren B."/>
        </authorList>
    </citation>
    <scope>NUCLEOTIDE SEQUENCE [LARGE SCALE GENOMIC DNA]</scope>
    <source>
        <strain evidence="11">ACS-171-V-Col2</strain>
    </source>
</reference>
<dbReference type="InterPro" id="IPR036259">
    <property type="entry name" value="MFS_trans_sf"/>
</dbReference>
<evidence type="ECO:0000256" key="6">
    <source>
        <dbReference type="ARBA" id="ARBA00023136"/>
    </source>
</evidence>
<proteinExistence type="inferred from homology"/>
<evidence type="ECO:0000256" key="4">
    <source>
        <dbReference type="ARBA" id="ARBA00022692"/>
    </source>
</evidence>
<keyword evidence="5 8" id="KW-1133">Transmembrane helix</keyword>
<feature type="transmembrane region" description="Helical" evidence="8">
    <location>
        <begin position="410"/>
        <end position="429"/>
    </location>
</feature>
<feature type="transmembrane region" description="Helical" evidence="8">
    <location>
        <begin position="45"/>
        <end position="64"/>
    </location>
</feature>
<dbReference type="Gene3D" id="1.20.1250.20">
    <property type="entry name" value="MFS general substrate transporter like domains"/>
    <property type="match status" value="1"/>
</dbReference>
<keyword evidence="3 7" id="KW-0813">Transport</keyword>
<evidence type="ECO:0000313" key="11">
    <source>
        <dbReference type="Proteomes" id="UP000009888"/>
    </source>
</evidence>
<comment type="caution">
    <text evidence="10">The sequence shown here is derived from an EMBL/GenBank/DDBJ whole genome shotgun (WGS) entry which is preliminary data.</text>
</comment>
<gene>
    <name evidence="10" type="ORF">HMPREF9233_00269</name>
</gene>
<evidence type="ECO:0000256" key="8">
    <source>
        <dbReference type="SAM" id="Phobius"/>
    </source>
</evidence>
<dbReference type="STRING" id="202789.GCA_001457435_00344"/>
<organism evidence="10 11">
    <name type="scientific">Actinobaculum massiliense ACS-171-V-Col2</name>
    <dbReference type="NCBI Taxonomy" id="883066"/>
    <lineage>
        <taxon>Bacteria</taxon>
        <taxon>Bacillati</taxon>
        <taxon>Actinomycetota</taxon>
        <taxon>Actinomycetes</taxon>
        <taxon>Actinomycetales</taxon>
        <taxon>Actinomycetaceae</taxon>
        <taxon>Actinobaculum</taxon>
    </lineage>
</organism>
<dbReference type="InterPro" id="IPR005829">
    <property type="entry name" value="Sugar_transporter_CS"/>
</dbReference>
<comment type="similarity">
    <text evidence="2 7">Belongs to the major facilitator superfamily. Sugar transporter (TC 2.A.1.1) family.</text>
</comment>
<dbReference type="SUPFAM" id="SSF103473">
    <property type="entry name" value="MFS general substrate transporter"/>
    <property type="match status" value="1"/>
</dbReference>
<feature type="transmembrane region" description="Helical" evidence="8">
    <location>
        <begin position="105"/>
        <end position="122"/>
    </location>
</feature>
<evidence type="ECO:0000256" key="1">
    <source>
        <dbReference type="ARBA" id="ARBA00004651"/>
    </source>
</evidence>
<name>K9EX00_9ACTO</name>
<dbReference type="PROSITE" id="PS50850">
    <property type="entry name" value="MFS"/>
    <property type="match status" value="1"/>
</dbReference>
<dbReference type="GO" id="GO:0005886">
    <property type="term" value="C:plasma membrane"/>
    <property type="evidence" value="ECO:0007669"/>
    <property type="project" value="UniProtKB-SubCell"/>
</dbReference>
<evidence type="ECO:0000259" key="9">
    <source>
        <dbReference type="PROSITE" id="PS50850"/>
    </source>
</evidence>